<feature type="region of interest" description="Disordered" evidence="1">
    <location>
        <begin position="247"/>
        <end position="386"/>
    </location>
</feature>
<keyword evidence="2" id="KW-0472">Membrane</keyword>
<gene>
    <name evidence="3" type="ORF">GRI35_02720</name>
</gene>
<feature type="region of interest" description="Disordered" evidence="1">
    <location>
        <begin position="135"/>
        <end position="154"/>
    </location>
</feature>
<reference evidence="3 4" key="1">
    <citation type="submission" date="2019-12" db="EMBL/GenBank/DDBJ databases">
        <title>Genomic-based taxomic classification of the family Erythrobacteraceae.</title>
        <authorList>
            <person name="Xu L."/>
        </authorList>
    </citation>
    <scope>NUCLEOTIDE SEQUENCE [LARGE SCALE GENOMIC DNA]</scope>
    <source>
        <strain evidence="3 4">KCTC 42006</strain>
    </source>
</reference>
<sequence length="662" mass="67960">MFGNKKTDKSGKVPSGAPISSHPYFPVVVALWFAALLGIGSLVLPVALFETAVTATGISPAIPAAQPPLGATARILIALVAAVGGAAAGLLIARKVAAAQGSEAPGRSVLGRGCADDSARSDIKKPISAHEELGTAGLDGPIAKPASSERTYSGKRRALAVTDDSGPSEYLEAAPLPGGSAMVEQADESVVENGIADETQNASEAPLELAELAEAGLYPVNDELIAPEEPSLVDEIETPNAQSLNAIEPEYNAPQESQDPLAELREELGTMTDQSNPTNTDSLPADQSEPSPAVPQVYNPLASRRPPSQLTGEFAAPMETVDEFNAATSFMRQDQVRPAAPDEVEAPVPAPFSEPDPAHSPASTSAAEASEENAATEAGEDLSAKPLNELGMVELVERFALAMQAKTQANARAAVSTEAETAPLVFQRSNAAALTAPFAPSEPEDAGNAVAEFFASAPANLNEDDTAEQSVPTEASTPAPPPAPAVAPSQPAIPAAMRPVGEDDADDDTGDMPALSLSIRSVKPSFTPTPSETVENDSDAGAEEAEEEGAAYSSLLAMKSPFASGQEFVRVEDEDNFDGPPEPAVVFPGAERNAAPAADGPTRDPVLEAVPEAPAEAARPFDAPGQAPAGGPGKQAEPANPGETERALRDALEKLQRMSGAA</sequence>
<evidence type="ECO:0000256" key="1">
    <source>
        <dbReference type="SAM" id="MobiDB-lite"/>
    </source>
</evidence>
<dbReference type="EMBL" id="WTYZ01000001">
    <property type="protein sequence ID" value="MXO82288.1"/>
    <property type="molecule type" value="Genomic_DNA"/>
</dbReference>
<comment type="caution">
    <text evidence="3">The sequence shown here is derived from an EMBL/GenBank/DDBJ whole genome shotgun (WGS) entry which is preliminary data.</text>
</comment>
<proteinExistence type="predicted"/>
<protein>
    <submittedName>
        <fullName evidence="3">Uncharacterized protein</fullName>
    </submittedName>
</protein>
<feature type="region of interest" description="Disordered" evidence="1">
    <location>
        <begin position="453"/>
        <end position="553"/>
    </location>
</feature>
<feature type="compositionally biased region" description="Low complexity" evidence="1">
    <location>
        <begin position="359"/>
        <end position="377"/>
    </location>
</feature>
<keyword evidence="2" id="KW-0812">Transmembrane</keyword>
<evidence type="ECO:0000313" key="3">
    <source>
        <dbReference type="EMBL" id="MXO82288.1"/>
    </source>
</evidence>
<feature type="compositionally biased region" description="Low complexity" evidence="1">
    <location>
        <begin position="486"/>
        <end position="496"/>
    </location>
</feature>
<keyword evidence="2" id="KW-1133">Transmembrane helix</keyword>
<dbReference type="RefSeq" id="WP_160612658.1">
    <property type="nucleotide sequence ID" value="NZ_JAUFQM010000001.1"/>
</dbReference>
<dbReference type="OrthoDB" id="7505157at2"/>
<feature type="region of interest" description="Disordered" evidence="1">
    <location>
        <begin position="567"/>
        <end position="645"/>
    </location>
</feature>
<feature type="compositionally biased region" description="Acidic residues" evidence="1">
    <location>
        <begin position="534"/>
        <end position="549"/>
    </location>
</feature>
<feature type="region of interest" description="Disordered" evidence="1">
    <location>
        <begin position="105"/>
        <end position="128"/>
    </location>
</feature>
<name>A0A844Z3H8_9SPHN</name>
<evidence type="ECO:0000256" key="2">
    <source>
        <dbReference type="SAM" id="Phobius"/>
    </source>
</evidence>
<accession>A0A844Z3H8</accession>
<feature type="compositionally biased region" description="Basic and acidic residues" evidence="1">
    <location>
        <begin position="114"/>
        <end position="128"/>
    </location>
</feature>
<feature type="compositionally biased region" description="Polar residues" evidence="1">
    <location>
        <begin position="524"/>
        <end position="533"/>
    </location>
</feature>
<feature type="compositionally biased region" description="Low complexity" evidence="1">
    <location>
        <begin position="608"/>
        <end position="627"/>
    </location>
</feature>
<keyword evidence="4" id="KW-1185">Reference proteome</keyword>
<organism evidence="3 4">
    <name type="scientific">Pontixanthobacter aestiaquae</name>
    <dbReference type="NCBI Taxonomy" id="1509367"/>
    <lineage>
        <taxon>Bacteria</taxon>
        <taxon>Pseudomonadati</taxon>
        <taxon>Pseudomonadota</taxon>
        <taxon>Alphaproteobacteria</taxon>
        <taxon>Sphingomonadales</taxon>
        <taxon>Erythrobacteraceae</taxon>
        <taxon>Pontixanthobacter</taxon>
    </lineage>
</organism>
<evidence type="ECO:0000313" key="4">
    <source>
        <dbReference type="Proteomes" id="UP000460290"/>
    </source>
</evidence>
<dbReference type="AlphaFoldDB" id="A0A844Z3H8"/>
<feature type="compositionally biased region" description="Polar residues" evidence="1">
    <location>
        <begin position="271"/>
        <end position="282"/>
    </location>
</feature>
<feature type="transmembrane region" description="Helical" evidence="2">
    <location>
        <begin position="24"/>
        <end position="49"/>
    </location>
</feature>
<feature type="transmembrane region" description="Helical" evidence="2">
    <location>
        <begin position="69"/>
        <end position="93"/>
    </location>
</feature>
<dbReference type="Proteomes" id="UP000460290">
    <property type="component" value="Unassembled WGS sequence"/>
</dbReference>